<sequence>MQTIFKLLFKKNKKYTKYSDPYIYSRCRKLNEDYSEEQLITMFGLERTEFIKNNPEEWFKTRVH</sequence>
<keyword evidence="2" id="KW-1185">Reference proteome</keyword>
<protein>
    <submittedName>
        <fullName evidence="1">Uncharacterized protein</fullName>
    </submittedName>
</protein>
<name>A0ABP7XHG5_9FLAO</name>
<dbReference type="Proteomes" id="UP001500459">
    <property type="component" value="Unassembled WGS sequence"/>
</dbReference>
<comment type="caution">
    <text evidence="1">The sequence shown here is derived from an EMBL/GenBank/DDBJ whole genome shotgun (WGS) entry which is preliminary data.</text>
</comment>
<gene>
    <name evidence="1" type="ORF">GCM10022393_15300</name>
</gene>
<organism evidence="1 2">
    <name type="scientific">Aquimarina addita</name>
    <dbReference type="NCBI Taxonomy" id="870485"/>
    <lineage>
        <taxon>Bacteria</taxon>
        <taxon>Pseudomonadati</taxon>
        <taxon>Bacteroidota</taxon>
        <taxon>Flavobacteriia</taxon>
        <taxon>Flavobacteriales</taxon>
        <taxon>Flavobacteriaceae</taxon>
        <taxon>Aquimarina</taxon>
    </lineage>
</organism>
<evidence type="ECO:0000313" key="2">
    <source>
        <dbReference type="Proteomes" id="UP001500459"/>
    </source>
</evidence>
<proteinExistence type="predicted"/>
<reference evidence="2" key="1">
    <citation type="journal article" date="2019" name="Int. J. Syst. Evol. Microbiol.">
        <title>The Global Catalogue of Microorganisms (GCM) 10K type strain sequencing project: providing services to taxonomists for standard genome sequencing and annotation.</title>
        <authorList>
            <consortium name="The Broad Institute Genomics Platform"/>
            <consortium name="The Broad Institute Genome Sequencing Center for Infectious Disease"/>
            <person name="Wu L."/>
            <person name="Ma J."/>
        </authorList>
    </citation>
    <scope>NUCLEOTIDE SEQUENCE [LARGE SCALE GENOMIC DNA]</scope>
    <source>
        <strain evidence="2">JCM 17106</strain>
    </source>
</reference>
<evidence type="ECO:0000313" key="1">
    <source>
        <dbReference type="EMBL" id="GAA4115223.1"/>
    </source>
</evidence>
<dbReference type="EMBL" id="BAABCW010000004">
    <property type="protein sequence ID" value="GAA4115223.1"/>
    <property type="molecule type" value="Genomic_DNA"/>
</dbReference>
<accession>A0ABP7XHG5</accession>